<keyword evidence="4 9" id="KW-0378">Hydrolase</keyword>
<evidence type="ECO:0000256" key="5">
    <source>
        <dbReference type="ARBA" id="ARBA00023134"/>
    </source>
</evidence>
<comment type="caution">
    <text evidence="15">The sequence shown here is derived from an EMBL/GenBank/DDBJ whole genome shotgun (WGS) entry which is preliminary data.</text>
</comment>
<dbReference type="InterPro" id="IPR027417">
    <property type="entry name" value="P-loop_NTPase"/>
</dbReference>
<dbReference type="SMART" id="SM00963">
    <property type="entry name" value="SRP54_N"/>
    <property type="match status" value="1"/>
</dbReference>
<keyword evidence="3 9" id="KW-0547">Nucleotide-binding</keyword>
<evidence type="ECO:0000259" key="12">
    <source>
        <dbReference type="SMART" id="SM00382"/>
    </source>
</evidence>
<evidence type="ECO:0000256" key="11">
    <source>
        <dbReference type="SAM" id="MobiDB-lite"/>
    </source>
</evidence>
<dbReference type="GO" id="GO:0003924">
    <property type="term" value="F:GTPase activity"/>
    <property type="evidence" value="ECO:0007669"/>
    <property type="project" value="UniProtKB-UniRule"/>
</dbReference>
<dbReference type="FunFam" id="3.40.50.300:FF:000053">
    <property type="entry name" value="Signal recognition particle receptor FtsY"/>
    <property type="match status" value="1"/>
</dbReference>
<dbReference type="HAMAP" id="MF_00920">
    <property type="entry name" value="FtsY"/>
    <property type="match status" value="1"/>
</dbReference>
<dbReference type="EMBL" id="QEKV01000004">
    <property type="protein sequence ID" value="PVY94614.1"/>
    <property type="molecule type" value="Genomic_DNA"/>
</dbReference>
<protein>
    <recommendedName>
        <fullName evidence="9">Signal recognition particle receptor FtsY</fullName>
        <shortName evidence="9">SRP receptor</shortName>
        <ecNumber evidence="9">3.6.5.4</ecNumber>
    </recommendedName>
</protein>
<evidence type="ECO:0000256" key="10">
    <source>
        <dbReference type="SAM" id="Coils"/>
    </source>
</evidence>
<dbReference type="SMART" id="SM00382">
    <property type="entry name" value="AAA"/>
    <property type="match status" value="1"/>
</dbReference>
<keyword evidence="6 9" id="KW-0472">Membrane</keyword>
<dbReference type="Gene3D" id="3.40.50.300">
    <property type="entry name" value="P-loop containing nucleotide triphosphate hydrolases"/>
    <property type="match status" value="1"/>
</dbReference>
<dbReference type="GO" id="GO:0005047">
    <property type="term" value="F:signal recognition particle binding"/>
    <property type="evidence" value="ECO:0007669"/>
    <property type="project" value="TreeGrafter"/>
</dbReference>
<evidence type="ECO:0000256" key="9">
    <source>
        <dbReference type="HAMAP-Rule" id="MF_00920"/>
    </source>
</evidence>
<dbReference type="Proteomes" id="UP000245793">
    <property type="component" value="Unassembled WGS sequence"/>
</dbReference>
<feature type="binding site" evidence="9">
    <location>
        <begin position="340"/>
        <end position="344"/>
    </location>
    <ligand>
        <name>GTP</name>
        <dbReference type="ChEBI" id="CHEBI:37565"/>
    </ligand>
</feature>
<evidence type="ECO:0000313" key="16">
    <source>
        <dbReference type="Proteomes" id="UP000245793"/>
    </source>
</evidence>
<proteinExistence type="inferred from homology"/>
<keyword evidence="5 9" id="KW-0342">GTP-binding</keyword>
<evidence type="ECO:0000256" key="6">
    <source>
        <dbReference type="ARBA" id="ARBA00023136"/>
    </source>
</evidence>
<dbReference type="FunFam" id="1.20.120.140:FF:000002">
    <property type="entry name" value="Signal recognition particle receptor FtsY"/>
    <property type="match status" value="1"/>
</dbReference>
<dbReference type="InterPro" id="IPR013822">
    <property type="entry name" value="Signal_recog_particl_SRP54_hlx"/>
</dbReference>
<dbReference type="AlphaFoldDB" id="A0A2U1E3T5"/>
<dbReference type="InterPro" id="IPR042101">
    <property type="entry name" value="SRP54_N_sf"/>
</dbReference>
<dbReference type="Pfam" id="PF00448">
    <property type="entry name" value="SRP54"/>
    <property type="match status" value="1"/>
</dbReference>
<keyword evidence="7 9" id="KW-0675">Receptor</keyword>
<evidence type="ECO:0000256" key="7">
    <source>
        <dbReference type="ARBA" id="ARBA00023170"/>
    </source>
</evidence>
<dbReference type="GO" id="GO:0005737">
    <property type="term" value="C:cytoplasm"/>
    <property type="evidence" value="ECO:0007669"/>
    <property type="project" value="UniProtKB-SubCell"/>
</dbReference>
<feature type="binding site" evidence="9">
    <location>
        <begin position="258"/>
        <end position="265"/>
    </location>
    <ligand>
        <name>GTP</name>
        <dbReference type="ChEBI" id="CHEBI:37565"/>
    </ligand>
</feature>
<feature type="coiled-coil region" evidence="10">
    <location>
        <begin position="6"/>
        <end position="37"/>
    </location>
</feature>
<evidence type="ECO:0000259" key="14">
    <source>
        <dbReference type="SMART" id="SM00963"/>
    </source>
</evidence>
<evidence type="ECO:0000256" key="4">
    <source>
        <dbReference type="ARBA" id="ARBA00022801"/>
    </source>
</evidence>
<name>A0A2U1E3T5_9FIRM</name>
<dbReference type="GO" id="GO:0006614">
    <property type="term" value="P:SRP-dependent cotranslational protein targeting to membrane"/>
    <property type="evidence" value="ECO:0007669"/>
    <property type="project" value="InterPro"/>
</dbReference>
<dbReference type="EC" id="3.6.5.4" evidence="9"/>
<comment type="function">
    <text evidence="9">Involved in targeting and insertion of nascent membrane proteins into the cytoplasmic membrane. Acts as a receptor for the complex formed by the signal recognition particle (SRP) and the ribosome-nascent chain (RNC).</text>
</comment>
<dbReference type="InterPro" id="IPR000897">
    <property type="entry name" value="SRP54_GTPase_dom"/>
</dbReference>
<comment type="subunit">
    <text evidence="9">Part of the signal recognition particle protein translocation system, which is composed of SRP and FtsY.</text>
</comment>
<evidence type="ECO:0000313" key="15">
    <source>
        <dbReference type="EMBL" id="PVY94614.1"/>
    </source>
</evidence>
<dbReference type="SMART" id="SM00962">
    <property type="entry name" value="SRP54"/>
    <property type="match status" value="1"/>
</dbReference>
<comment type="catalytic activity">
    <reaction evidence="8 9">
        <text>GTP + H2O = GDP + phosphate + H(+)</text>
        <dbReference type="Rhea" id="RHEA:19669"/>
        <dbReference type="ChEBI" id="CHEBI:15377"/>
        <dbReference type="ChEBI" id="CHEBI:15378"/>
        <dbReference type="ChEBI" id="CHEBI:37565"/>
        <dbReference type="ChEBI" id="CHEBI:43474"/>
        <dbReference type="ChEBI" id="CHEBI:58189"/>
        <dbReference type="EC" id="3.6.5.4"/>
    </reaction>
</comment>
<dbReference type="InterPro" id="IPR036225">
    <property type="entry name" value="SRP/SRP_N"/>
</dbReference>
<evidence type="ECO:0000256" key="3">
    <source>
        <dbReference type="ARBA" id="ARBA00022741"/>
    </source>
</evidence>
<dbReference type="PANTHER" id="PTHR43134:SF1">
    <property type="entry name" value="SIGNAL RECOGNITION PARTICLE RECEPTOR SUBUNIT ALPHA"/>
    <property type="match status" value="1"/>
</dbReference>
<accession>A0A2U1E3T5</accession>
<dbReference type="GO" id="GO:0005886">
    <property type="term" value="C:plasma membrane"/>
    <property type="evidence" value="ECO:0007669"/>
    <property type="project" value="UniProtKB-SubCell"/>
</dbReference>
<keyword evidence="10" id="KW-0175">Coiled coil</keyword>
<gene>
    <name evidence="9" type="primary">ftsY</name>
    <name evidence="15" type="ORF">C7381_104120</name>
</gene>
<keyword evidence="1 9" id="KW-1003">Cell membrane</keyword>
<organism evidence="15 16">
    <name type="scientific">Ezakiella coagulans</name>
    <dbReference type="NCBI Taxonomy" id="46507"/>
    <lineage>
        <taxon>Bacteria</taxon>
        <taxon>Bacillati</taxon>
        <taxon>Bacillota</taxon>
        <taxon>Tissierellia</taxon>
        <taxon>Ezakiella</taxon>
    </lineage>
</organism>
<keyword evidence="2 9" id="KW-0963">Cytoplasm</keyword>
<dbReference type="PANTHER" id="PTHR43134">
    <property type="entry name" value="SIGNAL RECOGNITION PARTICLE RECEPTOR SUBUNIT ALPHA"/>
    <property type="match status" value="1"/>
</dbReference>
<feature type="domain" description="AAA+ ATPase" evidence="12">
    <location>
        <begin position="250"/>
        <end position="408"/>
    </location>
</feature>
<dbReference type="InterPro" id="IPR004390">
    <property type="entry name" value="SR_rcpt_FtsY"/>
</dbReference>
<comment type="caution">
    <text evidence="9">Lacks conserved residue(s) required for the propagation of feature annotation.</text>
</comment>
<dbReference type="Gene3D" id="1.20.120.140">
    <property type="entry name" value="Signal recognition particle SRP54, nucleotide-binding domain"/>
    <property type="match status" value="1"/>
</dbReference>
<sequence length="452" mass="51393">MFNWFKNKFSKKKENDENKIEEVIEESTKKVDEAEISEPIFQKKTESHEIKNEPTFEKKVETHEEAFKNETIKTEVPEKKEEPVVKEVVTEEKHVEPAPKIETHEEIKEEPKQEVVQEKYEEPKKELIHAAVKKELENTNDEEELKDTKESIFKRFIKGVNKTRKNFSYQINSVFTENDIDDDFYEELEEVMVMGDIGASTTMTIIDILKERIIDKGIHKTSEAKELLKEIILEVMNEHIEDNYLHLEPSPAILMLVGVNGVGKTTTCGKLAYQFKQEGKSVAIIAADTFRAAAIEQLEVWGERAGVKIISQKEGSDPAAVVFDGLDYSIKNNIDITIIDTAGRLHNKVNLMNELNKVKRIIDKKMPNATMEVILALDATTGQNALLQVKEFKEAAEITGVSLNKLDGTAKGGVIIPIQYEEKIPVKIVGVGESIYDLQPFEPELFVNAIFE</sequence>
<dbReference type="RefSeq" id="WP_116480035.1">
    <property type="nucleotide sequence ID" value="NZ_QEKV01000004.1"/>
</dbReference>
<feature type="domain" description="SRP54-type proteins GTP-binding" evidence="13">
    <location>
        <begin position="251"/>
        <end position="452"/>
    </location>
</feature>
<dbReference type="SUPFAM" id="SSF52540">
    <property type="entry name" value="P-loop containing nucleoside triphosphate hydrolases"/>
    <property type="match status" value="1"/>
</dbReference>
<dbReference type="SUPFAM" id="SSF47364">
    <property type="entry name" value="Domain of the SRP/SRP receptor G-proteins"/>
    <property type="match status" value="1"/>
</dbReference>
<keyword evidence="16" id="KW-1185">Reference proteome</keyword>
<dbReference type="InterPro" id="IPR003593">
    <property type="entry name" value="AAA+_ATPase"/>
</dbReference>
<comment type="similarity">
    <text evidence="9">Belongs to the GTP-binding SRP family. FtsY subfamily.</text>
</comment>
<dbReference type="CDD" id="cd17874">
    <property type="entry name" value="FtsY"/>
    <property type="match status" value="1"/>
</dbReference>
<evidence type="ECO:0000259" key="13">
    <source>
        <dbReference type="SMART" id="SM00962"/>
    </source>
</evidence>
<dbReference type="NCBIfam" id="TIGR00064">
    <property type="entry name" value="ftsY"/>
    <property type="match status" value="1"/>
</dbReference>
<reference evidence="15 16" key="1">
    <citation type="submission" date="2018-04" db="EMBL/GenBank/DDBJ databases">
        <title>Genomic Encyclopedia of Type Strains, Phase IV (KMG-IV): sequencing the most valuable type-strain genomes for metagenomic binning, comparative biology and taxonomic classification.</title>
        <authorList>
            <person name="Goeker M."/>
        </authorList>
    </citation>
    <scope>NUCLEOTIDE SEQUENCE [LARGE SCALE GENOMIC DNA]</scope>
    <source>
        <strain evidence="15 16">DSM 20705</strain>
    </source>
</reference>
<dbReference type="Pfam" id="PF02881">
    <property type="entry name" value="SRP54_N"/>
    <property type="match status" value="1"/>
</dbReference>
<comment type="subcellular location">
    <subcellularLocation>
        <location evidence="9">Cell membrane</location>
        <topology evidence="9">Peripheral membrane protein</topology>
        <orientation evidence="9">Cytoplasmic side</orientation>
    </subcellularLocation>
    <subcellularLocation>
        <location evidence="9">Cytoplasm</location>
    </subcellularLocation>
</comment>
<evidence type="ECO:0000256" key="2">
    <source>
        <dbReference type="ARBA" id="ARBA00022490"/>
    </source>
</evidence>
<evidence type="ECO:0000256" key="8">
    <source>
        <dbReference type="ARBA" id="ARBA00048027"/>
    </source>
</evidence>
<evidence type="ECO:0000256" key="1">
    <source>
        <dbReference type="ARBA" id="ARBA00022475"/>
    </source>
</evidence>
<feature type="region of interest" description="Disordered" evidence="11">
    <location>
        <begin position="69"/>
        <end position="97"/>
    </location>
</feature>
<dbReference type="GO" id="GO:0005525">
    <property type="term" value="F:GTP binding"/>
    <property type="evidence" value="ECO:0007669"/>
    <property type="project" value="UniProtKB-UniRule"/>
</dbReference>
<feature type="domain" description="Signal recognition particle SRP54 helical bundle" evidence="14">
    <location>
        <begin position="156"/>
        <end position="236"/>
    </location>
</feature>